<dbReference type="Proteomes" id="UP000605846">
    <property type="component" value="Unassembled WGS sequence"/>
</dbReference>
<organism evidence="1 2">
    <name type="scientific">Apophysomyces ossiformis</name>
    <dbReference type="NCBI Taxonomy" id="679940"/>
    <lineage>
        <taxon>Eukaryota</taxon>
        <taxon>Fungi</taxon>
        <taxon>Fungi incertae sedis</taxon>
        <taxon>Mucoromycota</taxon>
        <taxon>Mucoromycotina</taxon>
        <taxon>Mucoromycetes</taxon>
        <taxon>Mucorales</taxon>
        <taxon>Mucorineae</taxon>
        <taxon>Mucoraceae</taxon>
        <taxon>Apophysomyces</taxon>
    </lineage>
</organism>
<name>A0A8H7BL42_9FUNG</name>
<comment type="caution">
    <text evidence="1">The sequence shown here is derived from an EMBL/GenBank/DDBJ whole genome shotgun (WGS) entry which is preliminary data.</text>
</comment>
<accession>A0A8H7BL42</accession>
<keyword evidence="2" id="KW-1185">Reference proteome</keyword>
<proteinExistence type="predicted"/>
<evidence type="ECO:0000313" key="2">
    <source>
        <dbReference type="Proteomes" id="UP000605846"/>
    </source>
</evidence>
<sequence>MPKIVVIDKVDHDKKFFETQFESLKEDIQAVRSTDPHKILPVFTLPESVTYNVHSTETQINDALTPLLEQLDDPAYHKTVGFDAEWTFNADTHQLRSSLHSCPWSGDHRPNSNLSTARYISTTISANLKIPSDRAANMYDTVRLFEIIATAKFFAH</sequence>
<dbReference type="AlphaFoldDB" id="A0A8H7BL42"/>
<evidence type="ECO:0000313" key="1">
    <source>
        <dbReference type="EMBL" id="KAF7721913.1"/>
    </source>
</evidence>
<reference evidence="1" key="1">
    <citation type="submission" date="2020-01" db="EMBL/GenBank/DDBJ databases">
        <title>Genome Sequencing of Three Apophysomyces-Like Fungal Strains Confirms a Novel Fungal Genus in the Mucoromycota with divergent Burkholderia-like Endosymbiotic Bacteria.</title>
        <authorList>
            <person name="Stajich J.E."/>
            <person name="Macias A.M."/>
            <person name="Carter-House D."/>
            <person name="Lovett B."/>
            <person name="Kasson L.R."/>
            <person name="Berry K."/>
            <person name="Grigoriev I."/>
            <person name="Chang Y."/>
            <person name="Spatafora J."/>
            <person name="Kasson M.T."/>
        </authorList>
    </citation>
    <scope>NUCLEOTIDE SEQUENCE</scope>
    <source>
        <strain evidence="1">NRRL A-21654</strain>
    </source>
</reference>
<gene>
    <name evidence="1" type="ORF">EC973_003952</name>
</gene>
<dbReference type="EMBL" id="JABAYA010000226">
    <property type="protein sequence ID" value="KAF7721913.1"/>
    <property type="molecule type" value="Genomic_DNA"/>
</dbReference>
<protein>
    <submittedName>
        <fullName evidence="1">Uncharacterized protein</fullName>
    </submittedName>
</protein>